<evidence type="ECO:0000313" key="3">
    <source>
        <dbReference type="Proteomes" id="UP001437256"/>
    </source>
</evidence>
<gene>
    <name evidence="2" type="ORF">AAF712_007813</name>
</gene>
<evidence type="ECO:0000313" key="2">
    <source>
        <dbReference type="EMBL" id="KAL0065143.1"/>
    </source>
</evidence>
<name>A0ABR2ZUW6_9AGAR</name>
<feature type="compositionally biased region" description="Polar residues" evidence="1">
    <location>
        <begin position="24"/>
        <end position="40"/>
    </location>
</feature>
<keyword evidence="3" id="KW-1185">Reference proteome</keyword>
<feature type="region of interest" description="Disordered" evidence="1">
    <location>
        <begin position="1"/>
        <end position="124"/>
    </location>
</feature>
<reference evidence="2 3" key="1">
    <citation type="submission" date="2024-05" db="EMBL/GenBank/DDBJ databases">
        <title>A draft genome resource for the thread blight pathogen Marasmius tenuissimus strain MS-2.</title>
        <authorList>
            <person name="Yulfo-Soto G.E."/>
            <person name="Baruah I.K."/>
            <person name="Amoako-Attah I."/>
            <person name="Bukari Y."/>
            <person name="Meinhardt L.W."/>
            <person name="Bailey B.A."/>
            <person name="Cohen S.P."/>
        </authorList>
    </citation>
    <scope>NUCLEOTIDE SEQUENCE [LARGE SCALE GENOMIC DNA]</scope>
    <source>
        <strain evidence="2 3">MS-2</strain>
    </source>
</reference>
<proteinExistence type="predicted"/>
<sequence>MSSDTPPARKRTRSSKKSTPSPTQPWTSDEPQSSLENLALSTGPGASKEIVGESADEPQREGKSVQAGLGTKTSDETEVRETDAAPSASTSAKEVSPQAMDKDEGKDELGADTGTEGQNPRDGS</sequence>
<protein>
    <submittedName>
        <fullName evidence="2">Uncharacterized protein</fullName>
    </submittedName>
</protein>
<feature type="compositionally biased region" description="Basic and acidic residues" evidence="1">
    <location>
        <begin position="100"/>
        <end position="109"/>
    </location>
</feature>
<dbReference type="Proteomes" id="UP001437256">
    <property type="component" value="Unassembled WGS sequence"/>
</dbReference>
<dbReference type="EMBL" id="JBBXMP010000051">
    <property type="protein sequence ID" value="KAL0065143.1"/>
    <property type="molecule type" value="Genomic_DNA"/>
</dbReference>
<comment type="caution">
    <text evidence="2">The sequence shown here is derived from an EMBL/GenBank/DDBJ whole genome shotgun (WGS) entry which is preliminary data.</text>
</comment>
<accession>A0ABR2ZUW6</accession>
<organism evidence="2 3">
    <name type="scientific">Marasmius tenuissimus</name>
    <dbReference type="NCBI Taxonomy" id="585030"/>
    <lineage>
        <taxon>Eukaryota</taxon>
        <taxon>Fungi</taxon>
        <taxon>Dikarya</taxon>
        <taxon>Basidiomycota</taxon>
        <taxon>Agaricomycotina</taxon>
        <taxon>Agaricomycetes</taxon>
        <taxon>Agaricomycetidae</taxon>
        <taxon>Agaricales</taxon>
        <taxon>Marasmiineae</taxon>
        <taxon>Marasmiaceae</taxon>
        <taxon>Marasmius</taxon>
    </lineage>
</organism>
<evidence type="ECO:0000256" key="1">
    <source>
        <dbReference type="SAM" id="MobiDB-lite"/>
    </source>
</evidence>
<feature type="compositionally biased region" description="Basic and acidic residues" evidence="1">
    <location>
        <begin position="73"/>
        <end position="83"/>
    </location>
</feature>